<comment type="similarity">
    <text evidence="1">Belongs to the 3-beta-HSD family.</text>
</comment>
<name>A0A8H6A8Y0_PETAA</name>
<evidence type="ECO:0000256" key="3">
    <source>
        <dbReference type="SAM" id="SignalP"/>
    </source>
</evidence>
<keyword evidence="3" id="KW-0732">Signal</keyword>
<dbReference type="Proteomes" id="UP000541154">
    <property type="component" value="Unassembled WGS sequence"/>
</dbReference>
<gene>
    <name evidence="5" type="ORF">ETB97_008778</name>
</gene>
<dbReference type="EMBL" id="SPNV01000040">
    <property type="protein sequence ID" value="KAF5864041.1"/>
    <property type="molecule type" value="Genomic_DNA"/>
</dbReference>
<dbReference type="PANTHER" id="PTHR43245:SF51">
    <property type="entry name" value="SHORT CHAIN DEHYDROGENASE_REDUCTASE FAMILY 42E, MEMBER 2"/>
    <property type="match status" value="1"/>
</dbReference>
<dbReference type="InterPro" id="IPR036291">
    <property type="entry name" value="NAD(P)-bd_dom_sf"/>
</dbReference>
<dbReference type="GO" id="GO:0016616">
    <property type="term" value="F:oxidoreductase activity, acting on the CH-OH group of donors, NAD or NADP as acceptor"/>
    <property type="evidence" value="ECO:0007669"/>
    <property type="project" value="InterPro"/>
</dbReference>
<proteinExistence type="inferred from homology"/>
<feature type="signal peptide" evidence="3">
    <location>
        <begin position="1"/>
        <end position="22"/>
    </location>
</feature>
<evidence type="ECO:0000256" key="1">
    <source>
        <dbReference type="ARBA" id="ARBA00009219"/>
    </source>
</evidence>
<evidence type="ECO:0000313" key="6">
    <source>
        <dbReference type="Proteomes" id="UP000541154"/>
    </source>
</evidence>
<dbReference type="SUPFAM" id="SSF51735">
    <property type="entry name" value="NAD(P)-binding Rossmann-fold domains"/>
    <property type="match status" value="1"/>
</dbReference>
<feature type="domain" description="3-beta hydroxysteroid dehydrogenase/isomerase" evidence="4">
    <location>
        <begin position="70"/>
        <end position="347"/>
    </location>
</feature>
<evidence type="ECO:0000256" key="2">
    <source>
        <dbReference type="ARBA" id="ARBA00023002"/>
    </source>
</evidence>
<dbReference type="GO" id="GO:0006694">
    <property type="term" value="P:steroid biosynthetic process"/>
    <property type="evidence" value="ECO:0007669"/>
    <property type="project" value="InterPro"/>
</dbReference>
<dbReference type="InterPro" id="IPR050177">
    <property type="entry name" value="Lipid_A_modif_metabolic_enz"/>
</dbReference>
<dbReference type="Gene3D" id="3.40.50.720">
    <property type="entry name" value="NAD(P)-binding Rossmann-like Domain"/>
    <property type="match status" value="1"/>
</dbReference>
<organism evidence="5 6">
    <name type="scientific">Petromyces alliaceus</name>
    <name type="common">Aspergillus alliaceus</name>
    <dbReference type="NCBI Taxonomy" id="209559"/>
    <lineage>
        <taxon>Eukaryota</taxon>
        <taxon>Fungi</taxon>
        <taxon>Dikarya</taxon>
        <taxon>Ascomycota</taxon>
        <taxon>Pezizomycotina</taxon>
        <taxon>Eurotiomycetes</taxon>
        <taxon>Eurotiomycetidae</taxon>
        <taxon>Eurotiales</taxon>
        <taxon>Aspergillaceae</taxon>
        <taxon>Aspergillus</taxon>
        <taxon>Aspergillus subgen. Circumdati</taxon>
    </lineage>
</organism>
<accession>A0A8H6A8Y0</accession>
<reference evidence="5 6" key="1">
    <citation type="submission" date="2019-04" db="EMBL/GenBank/DDBJ databases">
        <title>Aspergillus burnettii sp. nov., novel species from soil in southeast Queensland.</title>
        <authorList>
            <person name="Gilchrist C.L.M."/>
            <person name="Pitt J.I."/>
            <person name="Lange L."/>
            <person name="Lacey H.J."/>
            <person name="Vuong D."/>
            <person name="Midgley D.J."/>
            <person name="Greenfield P."/>
            <person name="Bradbury M."/>
            <person name="Lacey E."/>
            <person name="Busk P.K."/>
            <person name="Pilgaard B."/>
            <person name="Chooi Y.H."/>
            <person name="Piggott A.M."/>
        </authorList>
    </citation>
    <scope>NUCLEOTIDE SEQUENCE [LARGE SCALE GENOMIC DNA]</scope>
    <source>
        <strain evidence="5 6">FRR 5400</strain>
    </source>
</reference>
<protein>
    <recommendedName>
        <fullName evidence="4">3-beta hydroxysteroid dehydrogenase/isomerase domain-containing protein</fullName>
    </recommendedName>
</protein>
<keyword evidence="6" id="KW-1185">Reference proteome</keyword>
<dbReference type="Pfam" id="PF01073">
    <property type="entry name" value="3Beta_HSD"/>
    <property type="match status" value="1"/>
</dbReference>
<dbReference type="InterPro" id="IPR002225">
    <property type="entry name" value="3Beta_OHSteriod_DH/Estase"/>
</dbReference>
<dbReference type="PANTHER" id="PTHR43245">
    <property type="entry name" value="BIFUNCTIONAL POLYMYXIN RESISTANCE PROTEIN ARNA"/>
    <property type="match status" value="1"/>
</dbReference>
<feature type="chain" id="PRO_5034833408" description="3-beta hydroxysteroid dehydrogenase/isomerase domain-containing protein" evidence="3">
    <location>
        <begin position="23"/>
        <end position="459"/>
    </location>
</feature>
<comment type="caution">
    <text evidence="5">The sequence shown here is derived from an EMBL/GenBank/DDBJ whole genome shotgun (WGS) entry which is preliminary data.</text>
</comment>
<keyword evidence="2" id="KW-0560">Oxidoreductase</keyword>
<dbReference type="AlphaFoldDB" id="A0A8H6A8Y0"/>
<sequence>MLSTALAACFAVLIYLYHVNRAINAVPEEAHRLSSPRWTVEEIKAAYEKAIASPTDVVKSLPPRQHRRYIVVGGSGLVGNWIVSHLLMRGEDPAAIRILDIQTPSREVLDQGIAYIKTNIANEEAVWSAFAQPWAQSVADLPLTVFHNAAVIRHGDRLKAFLPLSRDVNVGGTVNVLIAAKKSGATCVIATSSGSVCVRRFPLWIAPWTKLPKYLVQVINDSSEVPKEHDHFFGNYAVAKAEAESIVCSADDPKSNLRTGCIRPINGIYGIGNTDKSVNGAYLMRHGGPCWTYNVVQSFVNAENVSIAHLLYEQRLIEHTNSPDTLPNIGGQAFVVTDPNPPMVSQDVFLLLKTLAKTPIDFPFVPAIPLVLLSYLVEWYSLLQHQYLPWLPKLKGDLAQLQPGLFTIASAHIIGDDSRARKSPEQGGLGYSPPLTTLEGMCKEVKAWNETQGAKTASL</sequence>
<evidence type="ECO:0000259" key="4">
    <source>
        <dbReference type="Pfam" id="PF01073"/>
    </source>
</evidence>
<evidence type="ECO:0000313" key="5">
    <source>
        <dbReference type="EMBL" id="KAF5864041.1"/>
    </source>
</evidence>